<dbReference type="InterPro" id="IPR014914">
    <property type="entry name" value="RES_dom"/>
</dbReference>
<organism evidence="2 3">
    <name type="scientific">Rhodococcus oxybenzonivorans</name>
    <dbReference type="NCBI Taxonomy" id="1990687"/>
    <lineage>
        <taxon>Bacteria</taxon>
        <taxon>Bacillati</taxon>
        <taxon>Actinomycetota</taxon>
        <taxon>Actinomycetes</taxon>
        <taxon>Mycobacteriales</taxon>
        <taxon>Nocardiaceae</taxon>
        <taxon>Rhodococcus</taxon>
    </lineage>
</organism>
<feature type="domain" description="RES" evidence="1">
    <location>
        <begin position="36"/>
        <end position="169"/>
    </location>
</feature>
<gene>
    <name evidence="2" type="ORF">CBI38_28785</name>
</gene>
<accession>A0A2S2C264</accession>
<reference evidence="2 3" key="1">
    <citation type="submission" date="2017-05" db="EMBL/GenBank/DDBJ databases">
        <title>Isolation of Rhodococcus sp. S2-17 biodegrading of BP-3.</title>
        <authorList>
            <person name="Lee Y."/>
            <person name="Kim K.H."/>
            <person name="Chun B.H."/>
            <person name="Jung H.S."/>
            <person name="Jeon C.O."/>
        </authorList>
    </citation>
    <scope>NUCLEOTIDE SEQUENCE [LARGE SCALE GENOMIC DNA]</scope>
    <source>
        <strain evidence="2 3">S2-17</strain>
    </source>
</reference>
<name>A0A2S2C264_9NOCA</name>
<keyword evidence="3" id="KW-1185">Reference proteome</keyword>
<evidence type="ECO:0000313" key="3">
    <source>
        <dbReference type="Proteomes" id="UP000245711"/>
    </source>
</evidence>
<proteinExistence type="predicted"/>
<sequence length="207" mass="22251">MGGVREDVALRVPGKRTLTGFPRWRLTGRRQVKRGHRVSNGPWWFSSSGGGRFDLSAPRGTCYVAFDETTAIRETVGEALASLGVIAHDFAAERVLSTLRIPGAHDLADTCAGTAAAFVLTREMCSMTPYDIARAWAAAFDVEFDGIRYQTRFTTGPSANAAAVFGPAGEAPWPVDPRTDSFAAAARRCGIAVQPLPRSVRVLDPPT</sequence>
<evidence type="ECO:0000313" key="2">
    <source>
        <dbReference type="EMBL" id="AWK74960.1"/>
    </source>
</evidence>
<protein>
    <recommendedName>
        <fullName evidence="1">RES domain-containing protein</fullName>
    </recommendedName>
</protein>
<evidence type="ECO:0000259" key="1">
    <source>
        <dbReference type="Pfam" id="PF08808"/>
    </source>
</evidence>
<dbReference type="OrthoDB" id="4481222at2"/>
<dbReference type="EMBL" id="CP021354">
    <property type="protein sequence ID" value="AWK74960.1"/>
    <property type="molecule type" value="Genomic_DNA"/>
</dbReference>
<dbReference type="AlphaFoldDB" id="A0A2S2C264"/>
<dbReference type="KEGG" id="roz:CBI38_28785"/>
<dbReference type="Proteomes" id="UP000245711">
    <property type="component" value="Chromosome"/>
</dbReference>
<dbReference type="Pfam" id="PF08808">
    <property type="entry name" value="RES"/>
    <property type="match status" value="1"/>
</dbReference>